<feature type="domain" description="DUF5523" evidence="3">
    <location>
        <begin position="56"/>
        <end position="304"/>
    </location>
</feature>
<feature type="compositionally biased region" description="Basic and acidic residues" evidence="1">
    <location>
        <begin position="510"/>
        <end position="520"/>
    </location>
</feature>
<dbReference type="InterPro" id="IPR056290">
    <property type="entry name" value="CEPT76/DRC7_peptidase-like_dom"/>
</dbReference>
<feature type="compositionally biased region" description="Acidic residues" evidence="1">
    <location>
        <begin position="151"/>
        <end position="161"/>
    </location>
</feature>
<feature type="domain" description="CEP76/DRC7 peptidase-like" evidence="5">
    <location>
        <begin position="1237"/>
        <end position="1353"/>
    </location>
</feature>
<evidence type="ECO:0000256" key="1">
    <source>
        <dbReference type="SAM" id="MobiDB-lite"/>
    </source>
</evidence>
<dbReference type="InterPro" id="IPR028928">
    <property type="entry name" value="CC2D2AN-C2"/>
</dbReference>
<dbReference type="Pfam" id="PF15625">
    <property type="entry name" value="CC2D2AN-C2"/>
    <property type="match status" value="1"/>
</dbReference>
<feature type="compositionally biased region" description="Basic residues" evidence="1">
    <location>
        <begin position="521"/>
        <end position="530"/>
    </location>
</feature>
<dbReference type="InterPro" id="IPR056288">
    <property type="entry name" value="CEP76_C"/>
</dbReference>
<dbReference type="InterPro" id="IPR041510">
    <property type="entry name" value="DUF5523"/>
</dbReference>
<evidence type="ECO:0000313" key="6">
    <source>
        <dbReference type="EMBL" id="KAK7488454.1"/>
    </source>
</evidence>
<feature type="region of interest" description="Disordered" evidence="1">
    <location>
        <begin position="510"/>
        <end position="602"/>
    </location>
</feature>
<feature type="non-terminal residue" evidence="6">
    <location>
        <position position="1"/>
    </location>
</feature>
<dbReference type="PANTHER" id="PTHR20837:SF0">
    <property type="entry name" value="COILED-COIL AND C2 DOMAIN-CONTAINING PROTEIN 2A"/>
    <property type="match status" value="1"/>
</dbReference>
<dbReference type="Pfam" id="PF24656">
    <property type="entry name" value="CEPT76_peptidase"/>
    <property type="match status" value="1"/>
</dbReference>
<dbReference type="EMBL" id="JACVVK020000150">
    <property type="protein sequence ID" value="KAK7488454.1"/>
    <property type="molecule type" value="Genomic_DNA"/>
</dbReference>
<organism evidence="6 7">
    <name type="scientific">Batillaria attramentaria</name>
    <dbReference type="NCBI Taxonomy" id="370345"/>
    <lineage>
        <taxon>Eukaryota</taxon>
        <taxon>Metazoa</taxon>
        <taxon>Spiralia</taxon>
        <taxon>Lophotrochozoa</taxon>
        <taxon>Mollusca</taxon>
        <taxon>Gastropoda</taxon>
        <taxon>Caenogastropoda</taxon>
        <taxon>Sorbeoconcha</taxon>
        <taxon>Cerithioidea</taxon>
        <taxon>Batillariidae</taxon>
        <taxon>Batillaria</taxon>
    </lineage>
</organism>
<feature type="compositionally biased region" description="Basic and acidic residues" evidence="1">
    <location>
        <begin position="162"/>
        <end position="174"/>
    </location>
</feature>
<evidence type="ECO:0000259" key="4">
    <source>
        <dbReference type="Pfam" id="PF24652"/>
    </source>
</evidence>
<feature type="domain" description="Centrosomal protein of 76 kDa C-terminal" evidence="4">
    <location>
        <begin position="1384"/>
        <end position="1502"/>
    </location>
</feature>
<feature type="region of interest" description="Disordered" evidence="1">
    <location>
        <begin position="1"/>
        <end position="179"/>
    </location>
</feature>
<dbReference type="InterPro" id="IPR052434">
    <property type="entry name" value="Tectonic-like_complex_comp"/>
</dbReference>
<sequence>SPVKEEMPAPSTATPPEETPKTEPSRSSLRARMKERLQKAKEEADVELEKEKREERRRQSEMRDRRESKFDEVNQAEMERATEEKARQLRMRWQRMGQMPAEKSSFMPSPEEAFDFFTRVWEPEPEEKKDELQKEEESEEPKPGPSRPEGEEAGEEVVGAEDGEKEKAEDKQPLLDDIGYDEEGYGLTAVRKAELVRPDKLKEADEKLLFVPALLAMPAEEKVGKAQEPRFLEEEGFYVGLRPEVSTRNKNKMENRLLHEPDKGRGWFGEDGELIVFPDPLRSSPSRPPMPEEAEPFLETVFKKAVMREFDSRYIDGVLDGSGNYQLDVDVNSVIFTHHHLFSREHVLAQRLTQLFSQYTLRCSKNMAHFLTDKLRALKGSAKHLQDYIQSHKGEMSVVDRTNYEKRLQDYKFEIRQTRLVRDREEKMDRMLLKNIIRTWKEIRSVREQQHCTNTAVKLQIVRETMDKASDEQMWQDDLEEELEEAREEHAEQYARKMLLYKEQMDKWEKQQANKREAEKKLKHGRRGSKASKGSKGSKTSKGEGVQDELSEGEMEKMQEILNEEDLPKPELPDDFDENATRENIKAKFLNSRRRPGEPKLYPELTQTATVTPTSDCPRPLSQDFRVNFGQIYNLKIVQWPESIKFQIYETLGLSSQLLAELYAGIPEASVTSQSVQLEEMEFSCDERFQFGHEAVGSGVPFKFDATSSILVTLMTSGMLSTSVAWAVSEDGLPLVPPVTQSVTANMFTAMKKMDPLAAIGATGVVNMDKLSKWFQESRLDPNDPANADLVYLLRPKGGGDAGVMQPREFFRLEQLQEEFDLATEADLTSNRRFQMLTLRDREVAEFRNAKMVAPFEREIPRDAFAEYEKKQREEERQKQLDDYEGTRQAHSRYVQKIREQVVMRFRLASHQKRLEDMVIEEAVPNIAMLGISLLRLSEPRRPLKPVRKERKKVTAQAIKGDEVRILVNIIRASSVPVRKHQPSGSGAATAREMDRKATVRNITGETLVHPYVEVMFQRNIVRTSAGEGPNPSFNEELELPLKMSGNVKQQCINAWRKSGLETSRSHFQLFTSMERITEDEFSKPLQIDGTFRISTPAVLLGYTYDTGQGSGEASDSQIGQTEDNTYLSLFITIEPSLTQPEPMRERFDTNEDEKLMQYAERWQADLEAALPKRHIKTSVIDVNGKNVFLTRYFKALKPPPEVLEKSSESLQSDFAARYVSLIPFVSDAVVFPGLCDIWSTCDQFLQMLAGDEEEHAVLLTNLFLGMGRKAWLLLGSAIPEGTTAYVLTEETDGYYIWNSATGKRFSVLDNYCPLQSVGCLVNNENIWANVHQYEKPAQMNFNVNDTAAWRPFFSRSYPSPGLGTIQPEALIYHPSDKGYVLDLQEKIEQLLKNKIMEWRSRFITRWNRHCTQIMRRLLPKLEENCGHAIEQQDLGELEESFKSYKVSGFPINVPFVDLNTIVEAVYSTGVHSQETSNIEFALAVYVHGYSNSVLSIWVYVASLTRLRVKRGMWQLSVTLQAQEQELYSADPGCTFQYVNNTDQYVVLHFPHYGAKEIDTKE</sequence>
<feature type="compositionally biased region" description="Basic and acidic residues" evidence="1">
    <location>
        <begin position="32"/>
        <end position="87"/>
    </location>
</feature>
<gene>
    <name evidence="6" type="ORF">BaRGS_00020239</name>
</gene>
<feature type="compositionally biased region" description="Low complexity" evidence="1">
    <location>
        <begin position="531"/>
        <end position="544"/>
    </location>
</feature>
<dbReference type="Pfam" id="PF17661">
    <property type="entry name" value="DUF5523"/>
    <property type="match status" value="1"/>
</dbReference>
<reference evidence="6 7" key="1">
    <citation type="journal article" date="2023" name="Sci. Data">
        <title>Genome assembly of the Korean intertidal mud-creeper Batillaria attramentaria.</title>
        <authorList>
            <person name="Patra A.K."/>
            <person name="Ho P.T."/>
            <person name="Jun S."/>
            <person name="Lee S.J."/>
            <person name="Kim Y."/>
            <person name="Won Y.J."/>
        </authorList>
    </citation>
    <scope>NUCLEOTIDE SEQUENCE [LARGE SCALE GENOMIC DNA]</scope>
    <source>
        <strain evidence="6">Wonlab-2016</strain>
    </source>
</reference>
<feature type="domain" description="CC2D2A N-terminal C2" evidence="2">
    <location>
        <begin position="619"/>
        <end position="738"/>
    </location>
</feature>
<proteinExistence type="predicted"/>
<dbReference type="Pfam" id="PF24652">
    <property type="entry name" value="CEP76_C"/>
    <property type="match status" value="1"/>
</dbReference>
<evidence type="ECO:0000259" key="3">
    <source>
        <dbReference type="Pfam" id="PF17661"/>
    </source>
</evidence>
<evidence type="ECO:0000259" key="2">
    <source>
        <dbReference type="Pfam" id="PF15625"/>
    </source>
</evidence>
<accession>A0ABD0KN30</accession>
<evidence type="ECO:0000259" key="5">
    <source>
        <dbReference type="Pfam" id="PF24656"/>
    </source>
</evidence>
<comment type="caution">
    <text evidence="6">The sequence shown here is derived from an EMBL/GenBank/DDBJ whole genome shotgun (WGS) entry which is preliminary data.</text>
</comment>
<protein>
    <recommendedName>
        <fullName evidence="8">C2 domain-containing protein</fullName>
    </recommendedName>
</protein>
<evidence type="ECO:0000313" key="7">
    <source>
        <dbReference type="Proteomes" id="UP001519460"/>
    </source>
</evidence>
<dbReference type="Proteomes" id="UP001519460">
    <property type="component" value="Unassembled WGS sequence"/>
</dbReference>
<name>A0ABD0KN30_9CAEN</name>
<dbReference type="PANTHER" id="PTHR20837">
    <property type="entry name" value="CENTROSOMAL PROTEIN-RELATED"/>
    <property type="match status" value="1"/>
</dbReference>
<keyword evidence="7" id="KW-1185">Reference proteome</keyword>
<feature type="region of interest" description="Disordered" evidence="1">
    <location>
        <begin position="869"/>
        <end position="888"/>
    </location>
</feature>
<evidence type="ECO:0008006" key="8">
    <source>
        <dbReference type="Google" id="ProtNLM"/>
    </source>
</evidence>